<name>A0A482MLH0_9CAUD</name>
<feature type="region of interest" description="Disordered" evidence="1">
    <location>
        <begin position="145"/>
        <end position="168"/>
    </location>
</feature>
<reference evidence="3 4" key="1">
    <citation type="submission" date="2019-02" db="EMBL/GenBank/DDBJ databases">
        <title>Complete genome sequence of Burkholderia cenocepacia phage BcepSauron.</title>
        <authorList>
            <person name="Park K."/>
            <person name="Gonzalez C."/>
            <person name="Liu M."/>
            <person name="Gill J."/>
        </authorList>
    </citation>
    <scope>NUCLEOTIDE SEQUENCE [LARGE SCALE GENOMIC DNA]</scope>
</reference>
<keyword evidence="4" id="KW-1185">Reference proteome</keyword>
<sequence length="245" mass="27492">MNFYVYQLRRADQSLPFYVGKGKDDRAWDHTRPYNLRKDKSFKANVIRAAHREGVEIVVEIVHTNLTSVAAIDLEEYWIDFYGRRDTGTGCLANLTDGREGTSGFKWSEEAKAKLMEALAVANNTREARAAKSKALLGKKRVAELKPRKKKPLSGKPDRMTPQGRARQLESIVGKPLSEETKTKLRVVCAGEKAYNASFTAQQVMEIRAEHAKGEKSATQLAKDYGVSLSAMGKLINRQTYKEVP</sequence>
<dbReference type="InterPro" id="IPR000305">
    <property type="entry name" value="GIY-YIG_endonuc"/>
</dbReference>
<dbReference type="CDD" id="cd10440">
    <property type="entry name" value="GIY-YIG_COG3680"/>
    <property type="match status" value="1"/>
</dbReference>
<organism evidence="3 4">
    <name type="scientific">Burkholderia phage BcepSauron</name>
    <dbReference type="NCBI Taxonomy" id="2530033"/>
    <lineage>
        <taxon>Viruses</taxon>
        <taxon>Duplodnaviria</taxon>
        <taxon>Heunggongvirae</taxon>
        <taxon>Uroviricota</taxon>
        <taxon>Caudoviricetes</taxon>
        <taxon>Sarumanvirus</taxon>
        <taxon>Sarumanvirus bcepsauron</taxon>
    </lineage>
</organism>
<accession>A0A482MLH0</accession>
<evidence type="ECO:0000259" key="2">
    <source>
        <dbReference type="PROSITE" id="PS50164"/>
    </source>
</evidence>
<dbReference type="PROSITE" id="PS50164">
    <property type="entry name" value="GIY_YIG"/>
    <property type="match status" value="1"/>
</dbReference>
<dbReference type="Proteomes" id="UP000301424">
    <property type="component" value="Segment"/>
</dbReference>
<feature type="domain" description="GIY-YIG" evidence="2">
    <location>
        <begin position="1"/>
        <end position="88"/>
    </location>
</feature>
<evidence type="ECO:0000256" key="1">
    <source>
        <dbReference type="SAM" id="MobiDB-lite"/>
    </source>
</evidence>
<gene>
    <name evidence="3" type="ORF">BcepSauron_254</name>
</gene>
<protein>
    <recommendedName>
        <fullName evidence="2">GIY-YIG domain-containing protein</fullName>
    </recommendedName>
</protein>
<proteinExistence type="predicted"/>
<evidence type="ECO:0000313" key="3">
    <source>
        <dbReference type="EMBL" id="QBQ74634.1"/>
    </source>
</evidence>
<evidence type="ECO:0000313" key="4">
    <source>
        <dbReference type="Proteomes" id="UP000301424"/>
    </source>
</evidence>
<dbReference type="EMBL" id="MK552141">
    <property type="protein sequence ID" value="QBQ74634.1"/>
    <property type="molecule type" value="Genomic_DNA"/>
</dbReference>